<comment type="caution">
    <text evidence="2">The sequence shown here is derived from an EMBL/GenBank/DDBJ whole genome shotgun (WGS) entry which is preliminary data.</text>
</comment>
<reference evidence="3" key="1">
    <citation type="journal article" date="2019" name="Int. J. Syst. Evol. Microbiol.">
        <title>The Global Catalogue of Microorganisms (GCM) 10K type strain sequencing project: providing services to taxonomists for standard genome sequencing and annotation.</title>
        <authorList>
            <consortium name="The Broad Institute Genomics Platform"/>
            <consortium name="The Broad Institute Genome Sequencing Center for Infectious Disease"/>
            <person name="Wu L."/>
            <person name="Ma J."/>
        </authorList>
    </citation>
    <scope>NUCLEOTIDE SEQUENCE [LARGE SCALE GENOMIC DNA]</scope>
    <source>
        <strain evidence="3">CCUG 61948</strain>
    </source>
</reference>
<proteinExistence type="predicted"/>
<accession>A0ABW3AYY4</accession>
<name>A0ABW3AYY4_9FLAO</name>
<keyword evidence="3" id="KW-1185">Reference proteome</keyword>
<evidence type="ECO:0000256" key="1">
    <source>
        <dbReference type="SAM" id="MobiDB-lite"/>
    </source>
</evidence>
<feature type="compositionally biased region" description="Basic residues" evidence="1">
    <location>
        <begin position="76"/>
        <end position="89"/>
    </location>
</feature>
<dbReference type="EMBL" id="JBHTHY010000003">
    <property type="protein sequence ID" value="MFD0796277.1"/>
    <property type="molecule type" value="Genomic_DNA"/>
</dbReference>
<organism evidence="2 3">
    <name type="scientific">Maribacter chungangensis</name>
    <dbReference type="NCBI Taxonomy" id="1069117"/>
    <lineage>
        <taxon>Bacteria</taxon>
        <taxon>Pseudomonadati</taxon>
        <taxon>Bacteroidota</taxon>
        <taxon>Flavobacteriia</taxon>
        <taxon>Flavobacteriales</taxon>
        <taxon>Flavobacteriaceae</taxon>
        <taxon>Maribacter</taxon>
    </lineage>
</organism>
<evidence type="ECO:0000313" key="2">
    <source>
        <dbReference type="EMBL" id="MFD0796277.1"/>
    </source>
</evidence>
<feature type="compositionally biased region" description="Polar residues" evidence="1">
    <location>
        <begin position="63"/>
        <end position="73"/>
    </location>
</feature>
<dbReference type="Proteomes" id="UP001597012">
    <property type="component" value="Unassembled WGS sequence"/>
</dbReference>
<sequence>MEEEIKVDEKFKSAFNMGYRVAKELDLKTQIIKDQEKLMPNSPIHMGMQQYIDEAKQSMNIKKNESLNQSMNDTLKRKKGRSRGKGPSL</sequence>
<evidence type="ECO:0000313" key="3">
    <source>
        <dbReference type="Proteomes" id="UP001597012"/>
    </source>
</evidence>
<dbReference type="RefSeq" id="WP_379931993.1">
    <property type="nucleotide sequence ID" value="NZ_JBHTHY010000003.1"/>
</dbReference>
<feature type="region of interest" description="Disordered" evidence="1">
    <location>
        <begin position="63"/>
        <end position="89"/>
    </location>
</feature>
<gene>
    <name evidence="2" type="ORF">ACFQZJ_02305</name>
</gene>
<protein>
    <submittedName>
        <fullName evidence="2">Uncharacterized protein</fullName>
    </submittedName>
</protein>